<reference evidence="5" key="1">
    <citation type="submission" date="2023-07" db="EMBL/GenBank/DDBJ databases">
        <authorList>
            <person name="Stuckert A."/>
        </authorList>
    </citation>
    <scope>NUCLEOTIDE SEQUENCE</scope>
</reference>
<evidence type="ECO:0000259" key="4">
    <source>
        <dbReference type="Pfam" id="PF23054"/>
    </source>
</evidence>
<dbReference type="Proteomes" id="UP001176940">
    <property type="component" value="Unassembled WGS sequence"/>
</dbReference>
<dbReference type="InterPro" id="IPR021869">
    <property type="entry name" value="RNase_Zc3h12_NYN"/>
</dbReference>
<comment type="similarity">
    <text evidence="1">Belongs to the N4BP1 family.</text>
</comment>
<dbReference type="PANTHER" id="PTHR12876:SF28">
    <property type="entry name" value="PROTEIN KHNYN"/>
    <property type="match status" value="1"/>
</dbReference>
<dbReference type="InterPro" id="IPR051101">
    <property type="entry name" value="ZC3H12/N4BP1_RNase_Reg"/>
</dbReference>
<dbReference type="Pfam" id="PF23054">
    <property type="entry name" value="UBA_N4BP1_C"/>
    <property type="match status" value="1"/>
</dbReference>
<accession>A0ABN9ME90</accession>
<feature type="region of interest" description="Disordered" evidence="2">
    <location>
        <begin position="1"/>
        <end position="37"/>
    </location>
</feature>
<feature type="domain" description="N4BP1 C-terminal UBA" evidence="4">
    <location>
        <begin position="151"/>
        <end position="194"/>
    </location>
</feature>
<protein>
    <submittedName>
        <fullName evidence="5">Uncharacterized protein</fullName>
    </submittedName>
</protein>
<dbReference type="EMBL" id="CAUEEQ010061171">
    <property type="protein sequence ID" value="CAJ0964517.1"/>
    <property type="molecule type" value="Genomic_DNA"/>
</dbReference>
<gene>
    <name evidence="5" type="ORF">RIMI_LOCUS19298040</name>
</gene>
<dbReference type="Gene3D" id="3.40.50.11980">
    <property type="match status" value="2"/>
</dbReference>
<dbReference type="PANTHER" id="PTHR12876">
    <property type="entry name" value="N4BP1-RELATED"/>
    <property type="match status" value="1"/>
</dbReference>
<dbReference type="Pfam" id="PF11977">
    <property type="entry name" value="RNase_Zc3h12a"/>
    <property type="match status" value="1"/>
</dbReference>
<name>A0ABN9ME90_9NEOB</name>
<evidence type="ECO:0000313" key="5">
    <source>
        <dbReference type="EMBL" id="CAJ0964517.1"/>
    </source>
</evidence>
<dbReference type="InterPro" id="IPR056578">
    <property type="entry name" value="UBA_N4BP1_C"/>
</dbReference>
<comment type="caution">
    <text evidence="5">The sequence shown here is derived from an EMBL/GenBank/DDBJ whole genome shotgun (WGS) entry which is preliminary data.</text>
</comment>
<evidence type="ECO:0000256" key="2">
    <source>
        <dbReference type="SAM" id="MobiDB-lite"/>
    </source>
</evidence>
<keyword evidence="6" id="KW-1185">Reference proteome</keyword>
<feature type="region of interest" description="Disordered" evidence="2">
    <location>
        <begin position="105"/>
        <end position="129"/>
    </location>
</feature>
<evidence type="ECO:0000313" key="6">
    <source>
        <dbReference type="Proteomes" id="UP001176940"/>
    </source>
</evidence>
<organism evidence="5 6">
    <name type="scientific">Ranitomeya imitator</name>
    <name type="common">mimic poison frog</name>
    <dbReference type="NCBI Taxonomy" id="111125"/>
    <lineage>
        <taxon>Eukaryota</taxon>
        <taxon>Metazoa</taxon>
        <taxon>Chordata</taxon>
        <taxon>Craniata</taxon>
        <taxon>Vertebrata</taxon>
        <taxon>Euteleostomi</taxon>
        <taxon>Amphibia</taxon>
        <taxon>Batrachia</taxon>
        <taxon>Anura</taxon>
        <taxon>Neobatrachia</taxon>
        <taxon>Hyloidea</taxon>
        <taxon>Dendrobatidae</taxon>
        <taxon>Dendrobatinae</taxon>
        <taxon>Ranitomeya</taxon>
    </lineage>
</organism>
<proteinExistence type="inferred from homology"/>
<evidence type="ECO:0000259" key="3">
    <source>
        <dbReference type="Pfam" id="PF11977"/>
    </source>
</evidence>
<evidence type="ECO:0000256" key="1">
    <source>
        <dbReference type="ARBA" id="ARBA00038274"/>
    </source>
</evidence>
<sequence length="199" mass="22786">MERTWYLTKPAKRGPPNKTLSPSKDGINQRGSSETKEQDFLTELDELGLLSFTPSRTVEGKRITSYDDRLLQYTFAGDIFMIPDDPLGRNGPPLDKFLTKNSLPKTKSKGHSFAGRRAPYVQPKPSSQTEVLNLRDRKPVGYKEREDSGVRSHIETERLRCELLSIFPLQDIKVDFILQKEPCLNDLNKLSELFINLKF</sequence>
<feature type="domain" description="RNase NYN" evidence="3">
    <location>
        <begin position="32"/>
        <end position="70"/>
    </location>
</feature>